<sequence>MTVYATSSPFVTLIFVLSMSGRVVRVGSRKSELALIQTNSVIARLKAIYSDCTFELTTMSTTGDNVLDRALSKIGEKSLFTKELEVALAQNEVDLVVHSLKDLPTTLPPGMTIGAICKRDSPYDAVILRAKFAGLTLATLPEGSVIGTSSLRRIAQLRRAFPHLVFRDVRGNLNTRLRKLDDAETYAGLILAEAGLDRMGWQGRVSEILKPEVTLYAVGQGALAIECRENDTATLELLKPLQDNDTTLRCTAERAFMRSLEGGCSVPLGVHTEFDASSGQLRLRGGVFSLDGTDSRFAERTITATDAATASGLGQALATEMIAAGAAEILKQARETTHAAAAASIDAAQKS</sequence>
<dbReference type="Proteomes" id="UP000008743">
    <property type="component" value="Unassembled WGS sequence"/>
</dbReference>
<dbReference type="InterPro" id="IPR022419">
    <property type="entry name" value="Porphobilin_deaminase_cofac_BS"/>
</dbReference>
<evidence type="ECO:0000313" key="11">
    <source>
        <dbReference type="EMBL" id="KJE92071.1"/>
    </source>
</evidence>
<keyword evidence="7" id="KW-0627">Porphyrin biosynthesis</keyword>
<dbReference type="PRINTS" id="PR00151">
    <property type="entry name" value="PORPHBDMNASE"/>
</dbReference>
<dbReference type="OrthoDB" id="564646at2759"/>
<gene>
    <name evidence="11" type="ORF">CAOG_008665</name>
</gene>
<dbReference type="InterPro" id="IPR000860">
    <property type="entry name" value="HemC"/>
</dbReference>
<dbReference type="FunFam" id="3.40.190.10:FF:000004">
    <property type="entry name" value="Porphobilinogen deaminase"/>
    <property type="match status" value="1"/>
</dbReference>
<comment type="similarity">
    <text evidence="4">Belongs to the HMBS family.</text>
</comment>
<dbReference type="Gene3D" id="3.40.190.10">
    <property type="entry name" value="Periplasmic binding protein-like II"/>
    <property type="match status" value="2"/>
</dbReference>
<dbReference type="FunCoup" id="A0A0D2UAL7">
    <property type="interactions" value="351"/>
</dbReference>
<comment type="function">
    <text evidence="2">Tetrapolymerization of the monopyrrole PBG into the hydroxymethylbilane pre-uroporphyrinogen in several discrete steps.</text>
</comment>
<evidence type="ECO:0000259" key="9">
    <source>
        <dbReference type="Pfam" id="PF01379"/>
    </source>
</evidence>
<evidence type="ECO:0000256" key="7">
    <source>
        <dbReference type="ARBA" id="ARBA00023244"/>
    </source>
</evidence>
<dbReference type="UniPathway" id="UPA00251">
    <property type="reaction ID" value="UER00319"/>
</dbReference>
<dbReference type="GO" id="GO:0006782">
    <property type="term" value="P:protoporphyrinogen IX biosynthetic process"/>
    <property type="evidence" value="ECO:0007669"/>
    <property type="project" value="UniProtKB-UniPathway"/>
</dbReference>
<dbReference type="NCBIfam" id="TIGR00212">
    <property type="entry name" value="hemC"/>
    <property type="match status" value="1"/>
</dbReference>
<dbReference type="GO" id="GO:0004418">
    <property type="term" value="F:hydroxymethylbilane synthase activity"/>
    <property type="evidence" value="ECO:0007669"/>
    <property type="project" value="UniProtKB-EC"/>
</dbReference>
<dbReference type="SUPFAM" id="SSF54782">
    <property type="entry name" value="Porphobilinogen deaminase (hydroxymethylbilane synthase), C-terminal domain"/>
    <property type="match status" value="1"/>
</dbReference>
<dbReference type="PANTHER" id="PTHR11557:SF0">
    <property type="entry name" value="PORPHOBILINOGEN DEAMINASE"/>
    <property type="match status" value="1"/>
</dbReference>
<organism evidence="11 12">
    <name type="scientific">Capsaspora owczarzaki (strain ATCC 30864)</name>
    <dbReference type="NCBI Taxonomy" id="595528"/>
    <lineage>
        <taxon>Eukaryota</taxon>
        <taxon>Filasterea</taxon>
        <taxon>Capsaspora</taxon>
    </lineage>
</organism>
<dbReference type="FunFam" id="3.40.190.10:FF:000005">
    <property type="entry name" value="Porphobilinogen deaminase"/>
    <property type="match status" value="1"/>
</dbReference>
<dbReference type="InterPro" id="IPR036803">
    <property type="entry name" value="Porphobilinogen_deaminase_C_sf"/>
</dbReference>
<dbReference type="Pfam" id="PF03900">
    <property type="entry name" value="Porphobil_deamC"/>
    <property type="match status" value="1"/>
</dbReference>
<feature type="domain" description="Porphobilinogen deaminase N-terminal" evidence="9">
    <location>
        <begin position="24"/>
        <end position="235"/>
    </location>
</feature>
<dbReference type="PROSITE" id="PS00533">
    <property type="entry name" value="PORPHOBILINOGEN_DEAM"/>
    <property type="match status" value="1"/>
</dbReference>
<evidence type="ECO:0000313" key="12">
    <source>
        <dbReference type="Proteomes" id="UP000008743"/>
    </source>
</evidence>
<dbReference type="PIRSF" id="PIRSF001438">
    <property type="entry name" value="4pyrrol_synth_OHMeBilane_synth"/>
    <property type="match status" value="1"/>
</dbReference>
<dbReference type="InterPro" id="IPR022417">
    <property type="entry name" value="Porphobilin_deaminase_N"/>
</dbReference>
<evidence type="ECO:0000256" key="8">
    <source>
        <dbReference type="ARBA" id="ARBA00033064"/>
    </source>
</evidence>
<dbReference type="EC" id="2.5.1.61" evidence="5"/>
<dbReference type="InterPro" id="IPR022418">
    <property type="entry name" value="Porphobilinogen_deaminase_C"/>
</dbReference>
<dbReference type="eggNOG" id="KOG2892">
    <property type="taxonomic scope" value="Eukaryota"/>
</dbReference>
<keyword evidence="6" id="KW-0808">Transferase</keyword>
<evidence type="ECO:0000256" key="2">
    <source>
        <dbReference type="ARBA" id="ARBA00002869"/>
    </source>
</evidence>
<evidence type="ECO:0000256" key="6">
    <source>
        <dbReference type="ARBA" id="ARBA00022679"/>
    </source>
</evidence>
<protein>
    <recommendedName>
        <fullName evidence="5">hydroxymethylbilane synthase</fullName>
        <ecNumber evidence="5">2.5.1.61</ecNumber>
    </recommendedName>
    <alternativeName>
        <fullName evidence="8">Hydroxymethylbilane synthase</fullName>
    </alternativeName>
</protein>
<dbReference type="PhylomeDB" id="A0A0D2UAL7"/>
<evidence type="ECO:0000256" key="4">
    <source>
        <dbReference type="ARBA" id="ARBA00005638"/>
    </source>
</evidence>
<dbReference type="InParanoid" id="A0A0D2UAL7"/>
<dbReference type="GO" id="GO:0005737">
    <property type="term" value="C:cytoplasm"/>
    <property type="evidence" value="ECO:0007669"/>
    <property type="project" value="TreeGrafter"/>
</dbReference>
<dbReference type="Gene3D" id="3.30.160.40">
    <property type="entry name" value="Porphobilinogen deaminase, C-terminal domain"/>
    <property type="match status" value="1"/>
</dbReference>
<dbReference type="SUPFAM" id="SSF53850">
    <property type="entry name" value="Periplasmic binding protein-like II"/>
    <property type="match status" value="1"/>
</dbReference>
<proteinExistence type="inferred from homology"/>
<dbReference type="AlphaFoldDB" id="A0A0D2UAL7"/>
<dbReference type="PANTHER" id="PTHR11557">
    <property type="entry name" value="PORPHOBILINOGEN DEAMINASE"/>
    <property type="match status" value="1"/>
</dbReference>
<comment type="cofactor">
    <cofactor evidence="1">
        <name>dipyrromethane</name>
        <dbReference type="ChEBI" id="CHEBI:60342"/>
    </cofactor>
</comment>
<evidence type="ECO:0000259" key="10">
    <source>
        <dbReference type="Pfam" id="PF03900"/>
    </source>
</evidence>
<name>A0A0D2UAL7_CAPO3</name>
<keyword evidence="12" id="KW-1185">Reference proteome</keyword>
<dbReference type="STRING" id="595528.A0A0D2UAL7"/>
<evidence type="ECO:0000256" key="5">
    <source>
        <dbReference type="ARBA" id="ARBA00012655"/>
    </source>
</evidence>
<dbReference type="EMBL" id="KE346363">
    <property type="protein sequence ID" value="KJE92071.1"/>
    <property type="molecule type" value="Genomic_DNA"/>
</dbReference>
<dbReference type="Pfam" id="PF01379">
    <property type="entry name" value="Porphobil_deam"/>
    <property type="match status" value="1"/>
</dbReference>
<dbReference type="HAMAP" id="MF_00260">
    <property type="entry name" value="Porphobil_deam"/>
    <property type="match status" value="1"/>
</dbReference>
<evidence type="ECO:0000256" key="1">
    <source>
        <dbReference type="ARBA" id="ARBA00001916"/>
    </source>
</evidence>
<feature type="domain" description="Porphobilinogen deaminase C-terminal" evidence="10">
    <location>
        <begin position="248"/>
        <end position="322"/>
    </location>
</feature>
<comment type="pathway">
    <text evidence="3">Porphyrin-containing compound metabolism; protoporphyrin-IX biosynthesis; coproporphyrinogen-III from 5-aminolevulinate: step 2/4.</text>
</comment>
<reference evidence="12" key="1">
    <citation type="submission" date="2011-02" db="EMBL/GenBank/DDBJ databases">
        <title>The Genome Sequence of Capsaspora owczarzaki ATCC 30864.</title>
        <authorList>
            <person name="Russ C."/>
            <person name="Cuomo C."/>
            <person name="Burger G."/>
            <person name="Gray M.W."/>
            <person name="Holland P.W.H."/>
            <person name="King N."/>
            <person name="Lang F.B.F."/>
            <person name="Roger A.J."/>
            <person name="Ruiz-Trillo I."/>
            <person name="Young S.K."/>
            <person name="Zeng Q."/>
            <person name="Gargeya S."/>
            <person name="Alvarado L."/>
            <person name="Berlin A."/>
            <person name="Chapman S.B."/>
            <person name="Chen Z."/>
            <person name="Freedman E."/>
            <person name="Gellesch M."/>
            <person name="Goldberg J."/>
            <person name="Griggs A."/>
            <person name="Gujja S."/>
            <person name="Heilman E."/>
            <person name="Heiman D."/>
            <person name="Howarth C."/>
            <person name="Mehta T."/>
            <person name="Neiman D."/>
            <person name="Pearson M."/>
            <person name="Roberts A."/>
            <person name="Saif S."/>
            <person name="Shea T."/>
            <person name="Shenoy N."/>
            <person name="Sisk P."/>
            <person name="Stolte C."/>
            <person name="Sykes S."/>
            <person name="White J."/>
            <person name="Yandava C."/>
            <person name="Haas B."/>
            <person name="Nusbaum C."/>
            <person name="Birren B."/>
        </authorList>
    </citation>
    <scope>NUCLEOTIDE SEQUENCE</scope>
    <source>
        <strain evidence="12">ATCC 30864</strain>
    </source>
</reference>
<accession>A0A0D2UAL7</accession>
<dbReference type="CDD" id="cd13645">
    <property type="entry name" value="PBP2_HuPBGD_like"/>
    <property type="match status" value="1"/>
</dbReference>
<evidence type="ECO:0000256" key="3">
    <source>
        <dbReference type="ARBA" id="ARBA00004735"/>
    </source>
</evidence>